<dbReference type="InterPro" id="IPR036890">
    <property type="entry name" value="HATPase_C_sf"/>
</dbReference>
<dbReference type="SUPFAM" id="SSF47384">
    <property type="entry name" value="Homodimeric domain of signal transducing histidine kinase"/>
    <property type="match status" value="1"/>
</dbReference>
<evidence type="ECO:0000313" key="18">
    <source>
        <dbReference type="EMBL" id="MEA5446200.1"/>
    </source>
</evidence>
<dbReference type="SUPFAM" id="SSF158472">
    <property type="entry name" value="HAMP domain-like"/>
    <property type="match status" value="1"/>
</dbReference>
<dbReference type="Pfam" id="PF02518">
    <property type="entry name" value="HATPase_c"/>
    <property type="match status" value="1"/>
</dbReference>
<dbReference type="InterPro" id="IPR003594">
    <property type="entry name" value="HATPase_dom"/>
</dbReference>
<keyword evidence="6" id="KW-0808">Transferase</keyword>
<evidence type="ECO:0000256" key="5">
    <source>
        <dbReference type="ARBA" id="ARBA00022553"/>
    </source>
</evidence>
<keyword evidence="13 15" id="KW-0472">Membrane</keyword>
<dbReference type="SMART" id="SM00387">
    <property type="entry name" value="HATPase_c"/>
    <property type="match status" value="1"/>
</dbReference>
<evidence type="ECO:0000256" key="2">
    <source>
        <dbReference type="ARBA" id="ARBA00004651"/>
    </source>
</evidence>
<proteinExistence type="predicted"/>
<keyword evidence="7 15" id="KW-0812">Transmembrane</keyword>
<evidence type="ECO:0000256" key="12">
    <source>
        <dbReference type="ARBA" id="ARBA00023012"/>
    </source>
</evidence>
<name>A0AAP6JFS3_9GAMM</name>
<organism evidence="18 19">
    <name type="scientific">Natronospira elongata</name>
    <dbReference type="NCBI Taxonomy" id="3110268"/>
    <lineage>
        <taxon>Bacteria</taxon>
        <taxon>Pseudomonadati</taxon>
        <taxon>Pseudomonadota</taxon>
        <taxon>Gammaproteobacteria</taxon>
        <taxon>Natronospirales</taxon>
        <taxon>Natronospiraceae</taxon>
        <taxon>Natronospira</taxon>
    </lineage>
</organism>
<dbReference type="PANTHER" id="PTHR43065:SF10">
    <property type="entry name" value="PEROXIDE STRESS-ACTIVATED HISTIDINE KINASE MAK3"/>
    <property type="match status" value="1"/>
</dbReference>
<keyword evidence="12" id="KW-0902">Two-component regulatory system</keyword>
<dbReference type="PANTHER" id="PTHR43065">
    <property type="entry name" value="SENSOR HISTIDINE KINASE"/>
    <property type="match status" value="1"/>
</dbReference>
<dbReference type="PROSITE" id="PS50109">
    <property type="entry name" value="HIS_KIN"/>
    <property type="match status" value="1"/>
</dbReference>
<feature type="transmembrane region" description="Helical" evidence="15">
    <location>
        <begin position="287"/>
        <end position="310"/>
    </location>
</feature>
<evidence type="ECO:0000256" key="8">
    <source>
        <dbReference type="ARBA" id="ARBA00022741"/>
    </source>
</evidence>
<dbReference type="InterPro" id="IPR003661">
    <property type="entry name" value="HisK_dim/P_dom"/>
</dbReference>
<dbReference type="InterPro" id="IPR035965">
    <property type="entry name" value="PAS-like_dom_sf"/>
</dbReference>
<keyword evidence="10 18" id="KW-0067">ATP-binding</keyword>
<evidence type="ECO:0000256" key="3">
    <source>
        <dbReference type="ARBA" id="ARBA00012438"/>
    </source>
</evidence>
<dbReference type="Pfam" id="PF00512">
    <property type="entry name" value="HisKA"/>
    <property type="match status" value="1"/>
</dbReference>
<dbReference type="InterPro" id="IPR004358">
    <property type="entry name" value="Sig_transdc_His_kin-like_C"/>
</dbReference>
<dbReference type="PIRSF" id="PIRSF037532">
    <property type="entry name" value="STHK_NtrY"/>
    <property type="match status" value="1"/>
</dbReference>
<dbReference type="PROSITE" id="PS50885">
    <property type="entry name" value="HAMP"/>
    <property type="match status" value="1"/>
</dbReference>
<feature type="coiled-coil region" evidence="14">
    <location>
        <begin position="132"/>
        <end position="159"/>
    </location>
</feature>
<dbReference type="SMART" id="SM00304">
    <property type="entry name" value="HAMP"/>
    <property type="match status" value="1"/>
</dbReference>
<reference evidence="18 19" key="1">
    <citation type="submission" date="2023-12" db="EMBL/GenBank/DDBJ databases">
        <title>Whole-genome sequencing of halo(alkali)philic microorganisms from hypersaline lakes.</title>
        <authorList>
            <person name="Sorokin D.Y."/>
            <person name="Merkel A.Y."/>
            <person name="Messina E."/>
            <person name="Yakimov M."/>
        </authorList>
    </citation>
    <scope>NUCLEOTIDE SEQUENCE [LARGE SCALE GENOMIC DNA]</scope>
    <source>
        <strain evidence="18 19">AB-CW1</strain>
    </source>
</reference>
<feature type="domain" description="HAMP" evidence="17">
    <location>
        <begin position="311"/>
        <end position="363"/>
    </location>
</feature>
<evidence type="ECO:0000256" key="6">
    <source>
        <dbReference type="ARBA" id="ARBA00022679"/>
    </source>
</evidence>
<gene>
    <name evidence="18" type="ORF">VCB98_10250</name>
</gene>
<feature type="coiled-coil region" evidence="14">
    <location>
        <begin position="351"/>
        <end position="378"/>
    </location>
</feature>
<evidence type="ECO:0000256" key="4">
    <source>
        <dbReference type="ARBA" id="ARBA00022475"/>
    </source>
</evidence>
<dbReference type="GO" id="GO:0005886">
    <property type="term" value="C:plasma membrane"/>
    <property type="evidence" value="ECO:0007669"/>
    <property type="project" value="UniProtKB-SubCell"/>
</dbReference>
<keyword evidence="8" id="KW-0547">Nucleotide-binding</keyword>
<keyword evidence="9" id="KW-0418">Kinase</keyword>
<dbReference type="InterPro" id="IPR045671">
    <property type="entry name" value="NtrY-like_N"/>
</dbReference>
<evidence type="ECO:0000259" key="17">
    <source>
        <dbReference type="PROSITE" id="PS50885"/>
    </source>
</evidence>
<comment type="caution">
    <text evidence="18">The sequence shown here is derived from an EMBL/GenBank/DDBJ whole genome shotgun (WGS) entry which is preliminary data.</text>
</comment>
<evidence type="ECO:0000256" key="11">
    <source>
        <dbReference type="ARBA" id="ARBA00022989"/>
    </source>
</evidence>
<dbReference type="SMART" id="SM00388">
    <property type="entry name" value="HisKA"/>
    <property type="match status" value="1"/>
</dbReference>
<keyword evidence="19" id="KW-1185">Reference proteome</keyword>
<dbReference type="InterPro" id="IPR005467">
    <property type="entry name" value="His_kinase_dom"/>
</dbReference>
<dbReference type="InterPro" id="IPR003660">
    <property type="entry name" value="HAMP_dom"/>
</dbReference>
<dbReference type="Pfam" id="PF19312">
    <property type="entry name" value="NtrY_N"/>
    <property type="match status" value="1"/>
</dbReference>
<dbReference type="CDD" id="cd00082">
    <property type="entry name" value="HisKA"/>
    <property type="match status" value="1"/>
</dbReference>
<dbReference type="EC" id="2.7.13.3" evidence="3"/>
<evidence type="ECO:0000256" key="1">
    <source>
        <dbReference type="ARBA" id="ARBA00000085"/>
    </source>
</evidence>
<evidence type="ECO:0000259" key="16">
    <source>
        <dbReference type="PROSITE" id="PS50109"/>
    </source>
</evidence>
<dbReference type="EMBL" id="JAYGII010000023">
    <property type="protein sequence ID" value="MEA5446200.1"/>
    <property type="molecule type" value="Genomic_DNA"/>
</dbReference>
<dbReference type="InterPro" id="IPR017232">
    <property type="entry name" value="NtrY"/>
</dbReference>
<evidence type="ECO:0000256" key="14">
    <source>
        <dbReference type="SAM" id="Coils"/>
    </source>
</evidence>
<evidence type="ECO:0000256" key="7">
    <source>
        <dbReference type="ARBA" id="ARBA00022692"/>
    </source>
</evidence>
<evidence type="ECO:0000256" key="10">
    <source>
        <dbReference type="ARBA" id="ARBA00022840"/>
    </source>
</evidence>
<keyword evidence="14" id="KW-0175">Coiled coil</keyword>
<accession>A0AAP6JFS3</accession>
<feature type="transmembrane region" description="Helical" evidence="15">
    <location>
        <begin position="82"/>
        <end position="103"/>
    </location>
</feature>
<dbReference type="Gene3D" id="6.10.340.10">
    <property type="match status" value="1"/>
</dbReference>
<dbReference type="Gene3D" id="1.10.287.130">
    <property type="match status" value="1"/>
</dbReference>
<protein>
    <recommendedName>
        <fullName evidence="3">histidine kinase</fullName>
        <ecNumber evidence="3">2.7.13.3</ecNumber>
    </recommendedName>
</protein>
<sequence length="731" mass="80520">MDPSFLKKLGLSLLIAFGLLLMLASLWMLAETTQQATDFDRLHDWLLGFNVLGVALLVVLLGFNVTHLAVQYRARRPGSRLTARLVAVFAVLAVVPVVLVFYFSMQFITRGIDSWFDIRIESALEESLALSRAALESRMREHEARTEEAARELSGARATALPGLLEDLRRDLEATELTIFSNDGQIIATSADIGRGLLPSQPPRELVSQARRGGSHTGLESPEAEGEVIHVRALVVLPEPERLASPRILQARFPVPPRQSELAESVQTAWQEYRELAFYRTPIRISFALTLSLVLLLSLLLAIVGAFHFARRLVAPIQDLAAGTRAVARGQLDTRLPLRAHDEVGFLALSFNEMTRRLEEAREQAARSRRDVEAERAYLEAVLARLTSGVIALDAGLRLRASNASAESILEAELAEGVGKPLLDLSESSPRLKVLADRIAAHVLDGDSEWHEELALPGRTQRRLLICRCKALPFPGENEPGHVIVFDDITTLVQAQRDAAWGEVARRLAHEIRNPLTPIQLAAERIRHKYLDKVEEPRTLDRATHTIVQQVDALKAMVKAFSEYARSPELEFSQLDLNQLVVDVADLYRGLPGGPHVKLNLDEQLPAVRVDAGRIRQALHNLIRNAQEASEHDRGATIWIHTRPMQARGSETVEVVVEDDGPGFGDDLGNTVFEPYVTTKPKGTGLGLAIVKKLVEEHGGSIRAGNRESGGARIVMEIPVNASTELAPTAG</sequence>
<dbReference type="Proteomes" id="UP001302316">
    <property type="component" value="Unassembled WGS sequence"/>
</dbReference>
<dbReference type="Gene3D" id="3.30.450.20">
    <property type="entry name" value="PAS domain"/>
    <property type="match status" value="1"/>
</dbReference>
<dbReference type="InterPro" id="IPR036097">
    <property type="entry name" value="HisK_dim/P_sf"/>
</dbReference>
<dbReference type="SUPFAM" id="SSF55785">
    <property type="entry name" value="PYP-like sensor domain (PAS domain)"/>
    <property type="match status" value="1"/>
</dbReference>
<keyword evidence="11 15" id="KW-1133">Transmembrane helix</keyword>
<comment type="catalytic activity">
    <reaction evidence="1">
        <text>ATP + protein L-histidine = ADP + protein N-phospho-L-histidine.</text>
        <dbReference type="EC" id="2.7.13.3"/>
    </reaction>
</comment>
<dbReference type="GO" id="GO:0005524">
    <property type="term" value="F:ATP binding"/>
    <property type="evidence" value="ECO:0007669"/>
    <property type="project" value="UniProtKB-KW"/>
</dbReference>
<dbReference type="RefSeq" id="WP_346052299.1">
    <property type="nucleotide sequence ID" value="NZ_JAYGII010000023.1"/>
</dbReference>
<evidence type="ECO:0000256" key="9">
    <source>
        <dbReference type="ARBA" id="ARBA00022777"/>
    </source>
</evidence>
<dbReference type="SUPFAM" id="SSF55874">
    <property type="entry name" value="ATPase domain of HSP90 chaperone/DNA topoisomerase II/histidine kinase"/>
    <property type="match status" value="1"/>
</dbReference>
<dbReference type="Gene3D" id="3.30.565.10">
    <property type="entry name" value="Histidine kinase-like ATPase, C-terminal domain"/>
    <property type="match status" value="1"/>
</dbReference>
<dbReference type="CDD" id="cd06225">
    <property type="entry name" value="HAMP"/>
    <property type="match status" value="1"/>
</dbReference>
<dbReference type="PRINTS" id="PR00344">
    <property type="entry name" value="BCTRLSENSOR"/>
</dbReference>
<keyword evidence="5" id="KW-0597">Phosphoprotein</keyword>
<dbReference type="Pfam" id="PF00672">
    <property type="entry name" value="HAMP"/>
    <property type="match status" value="1"/>
</dbReference>
<evidence type="ECO:0000256" key="13">
    <source>
        <dbReference type="ARBA" id="ARBA00023136"/>
    </source>
</evidence>
<comment type="subcellular location">
    <subcellularLocation>
        <location evidence="2">Cell membrane</location>
        <topology evidence="2">Multi-pass membrane protein</topology>
    </subcellularLocation>
</comment>
<feature type="domain" description="Histidine kinase" evidence="16">
    <location>
        <begin position="507"/>
        <end position="722"/>
    </location>
</feature>
<dbReference type="AlphaFoldDB" id="A0AAP6JFS3"/>
<feature type="transmembrane region" description="Helical" evidence="15">
    <location>
        <begin position="45"/>
        <end position="70"/>
    </location>
</feature>
<dbReference type="GO" id="GO:0000155">
    <property type="term" value="F:phosphorelay sensor kinase activity"/>
    <property type="evidence" value="ECO:0007669"/>
    <property type="project" value="InterPro"/>
</dbReference>
<evidence type="ECO:0000313" key="19">
    <source>
        <dbReference type="Proteomes" id="UP001302316"/>
    </source>
</evidence>
<evidence type="ECO:0000256" key="15">
    <source>
        <dbReference type="SAM" id="Phobius"/>
    </source>
</evidence>
<keyword evidence="4" id="KW-1003">Cell membrane</keyword>